<dbReference type="CDD" id="cd05829">
    <property type="entry name" value="Sortase_F"/>
    <property type="match status" value="1"/>
</dbReference>
<feature type="region of interest" description="Disordered" evidence="3">
    <location>
        <begin position="150"/>
        <end position="174"/>
    </location>
</feature>
<comment type="caution">
    <text evidence="4">The sequence shown here is derived from an EMBL/GenBank/DDBJ whole genome shotgun (WGS) entry which is preliminary data.</text>
</comment>
<feature type="compositionally biased region" description="Basic and acidic residues" evidence="3">
    <location>
        <begin position="1"/>
        <end position="10"/>
    </location>
</feature>
<dbReference type="AlphaFoldDB" id="A0A839FMB7"/>
<dbReference type="InterPro" id="IPR023365">
    <property type="entry name" value="Sortase_dom-sf"/>
</dbReference>
<dbReference type="Proteomes" id="UP000546252">
    <property type="component" value="Unassembled WGS sequence"/>
</dbReference>
<gene>
    <name evidence="4" type="ORF">HNR24_000969</name>
</gene>
<dbReference type="RefSeq" id="WP_259392408.1">
    <property type="nucleotide sequence ID" value="NZ_BAAAKT010000003.1"/>
</dbReference>
<sequence length="272" mass="27829">MPPLRSEHRTLIPAVPGSPRRGGVVAITAALMLALSACSPGQDGEAGASEDTAPAAVETEAGAPGTSEDAGTDEDASAEASPSDAQDSSDSEDAAEDAAEEDSEAESEAGTDAESADEPAESAATPPVSFEIPAIGAGSELLHLGLREDNTLEVPPGDPGSPASWYTGSPAPGERGPAVLLGHVDDSLGQPGVFADLPDLVEGDEITVEQEDGSTATFEVTKAEQYGKNTFPTLEVYGNTEDEELRLITCDGYNQATGEYEDNYVVYATLVG</sequence>
<feature type="region of interest" description="Disordered" evidence="3">
    <location>
        <begin position="39"/>
        <end position="127"/>
    </location>
</feature>
<dbReference type="Pfam" id="PF04203">
    <property type="entry name" value="Sortase"/>
    <property type="match status" value="1"/>
</dbReference>
<evidence type="ECO:0000256" key="2">
    <source>
        <dbReference type="PIRSR" id="PIRSR605754-1"/>
    </source>
</evidence>
<evidence type="ECO:0000313" key="4">
    <source>
        <dbReference type="EMBL" id="MBA8921036.1"/>
    </source>
</evidence>
<evidence type="ECO:0000313" key="5">
    <source>
        <dbReference type="Proteomes" id="UP000546252"/>
    </source>
</evidence>
<dbReference type="InterPro" id="IPR005754">
    <property type="entry name" value="Sortase"/>
</dbReference>
<proteinExistence type="predicted"/>
<evidence type="ECO:0000256" key="3">
    <source>
        <dbReference type="SAM" id="MobiDB-lite"/>
    </source>
</evidence>
<dbReference type="SUPFAM" id="SSF63817">
    <property type="entry name" value="Sortase"/>
    <property type="match status" value="1"/>
</dbReference>
<dbReference type="InterPro" id="IPR042001">
    <property type="entry name" value="Sortase_F"/>
</dbReference>
<dbReference type="NCBIfam" id="NF033748">
    <property type="entry name" value="class_F_sortase"/>
    <property type="match status" value="1"/>
</dbReference>
<feature type="active site" description="Acyl-thioester intermediate" evidence="2">
    <location>
        <position position="250"/>
    </location>
</feature>
<dbReference type="Gene3D" id="2.40.260.10">
    <property type="entry name" value="Sortase"/>
    <property type="match status" value="1"/>
</dbReference>
<name>A0A839FMB7_9MICC</name>
<evidence type="ECO:0000256" key="1">
    <source>
        <dbReference type="ARBA" id="ARBA00022801"/>
    </source>
</evidence>
<feature type="compositionally biased region" description="Acidic residues" evidence="3">
    <location>
        <begin position="87"/>
        <end position="120"/>
    </location>
</feature>
<accession>A0A839FMB7</accession>
<dbReference type="EMBL" id="JACJIH010000001">
    <property type="protein sequence ID" value="MBA8921036.1"/>
    <property type="molecule type" value="Genomic_DNA"/>
</dbReference>
<keyword evidence="1" id="KW-0378">Hydrolase</keyword>
<organism evidence="4 5">
    <name type="scientific">Nesterenkonia jeotgali</name>
    <dbReference type="NCBI Taxonomy" id="317018"/>
    <lineage>
        <taxon>Bacteria</taxon>
        <taxon>Bacillati</taxon>
        <taxon>Actinomycetota</taxon>
        <taxon>Actinomycetes</taxon>
        <taxon>Micrococcales</taxon>
        <taxon>Micrococcaceae</taxon>
        <taxon>Nesterenkonia</taxon>
    </lineage>
</organism>
<feature type="active site" description="Proton donor/acceptor" evidence="2">
    <location>
        <position position="183"/>
    </location>
</feature>
<dbReference type="GO" id="GO:0016787">
    <property type="term" value="F:hydrolase activity"/>
    <property type="evidence" value="ECO:0007669"/>
    <property type="project" value="UniProtKB-KW"/>
</dbReference>
<feature type="region of interest" description="Disordered" evidence="3">
    <location>
        <begin position="1"/>
        <end position="21"/>
    </location>
</feature>
<reference evidence="4 5" key="1">
    <citation type="submission" date="2020-08" db="EMBL/GenBank/DDBJ databases">
        <title>Sequencing the genomes of 1000 actinobacteria strains.</title>
        <authorList>
            <person name="Klenk H.-P."/>
        </authorList>
    </citation>
    <scope>NUCLEOTIDE SEQUENCE [LARGE SCALE GENOMIC DNA]</scope>
    <source>
        <strain evidence="4 5">DSM 19081</strain>
    </source>
</reference>
<protein>
    <submittedName>
        <fullName evidence="4">LPXTG-site transpeptidase (Sortase) family protein</fullName>
    </submittedName>
</protein>